<dbReference type="OrthoDB" id="1752421at2"/>
<dbReference type="Proteomes" id="UP000323521">
    <property type="component" value="Chromosome"/>
</dbReference>
<dbReference type="EMBL" id="CP017634">
    <property type="protein sequence ID" value="ATW26189.1"/>
    <property type="molecule type" value="Genomic_DNA"/>
</dbReference>
<dbReference type="RefSeq" id="WP_148135472.1">
    <property type="nucleotide sequence ID" value="NZ_CP017634.1"/>
</dbReference>
<proteinExistence type="predicted"/>
<reference evidence="1 2" key="1">
    <citation type="submission" date="2016-10" db="EMBL/GenBank/DDBJ databases">
        <title>Complete Genome Sequence of Peptococcaceae strain DCMF.</title>
        <authorList>
            <person name="Edwards R.J."/>
            <person name="Holland S.I."/>
            <person name="Deshpande N.P."/>
            <person name="Wong Y.K."/>
            <person name="Ertan H."/>
            <person name="Manefield M."/>
            <person name="Russell T.L."/>
            <person name="Lee M.J."/>
        </authorList>
    </citation>
    <scope>NUCLEOTIDE SEQUENCE [LARGE SCALE GENOMIC DNA]</scope>
    <source>
        <strain evidence="1 2">DCMF</strain>
    </source>
</reference>
<gene>
    <name evidence="1" type="ORF">DCMF_16705</name>
</gene>
<name>A0A3G1KUR0_FORW1</name>
<evidence type="ECO:0000313" key="2">
    <source>
        <dbReference type="Proteomes" id="UP000323521"/>
    </source>
</evidence>
<dbReference type="KEGG" id="fwa:DCMF_16705"/>
<keyword evidence="2" id="KW-1185">Reference proteome</keyword>
<sequence>MKNIRLLLLVVLLVLITVTCVFAKESESELNAQFEQLKIDNILFELEENGIDLENEYTSLDELLIDVDKLFNESKINLKIKKNIDKLTKADYVIESNDGEIYSSKHGRCGKVEKIEENLEKVNEQLPLKSLDQIVPMSKENPTASEVHGGTGGAFSREQLEFIGFYKIKADITLPTVTINKNPETGIYDEQAWVYFGFDDENFANGIEAGFAYQTGTHRWLPYIRYGETLFKYDDTPYYDGDFIEMVRARVTDDSTNNVQLMIDYETIISRTKQFNNYNTLSVKKVSSIAKDGFDGTNISGSSIDCIFDDCRAGTIDEPYEDFEDFTLYSYWSDKYKKWYGTIDWPLSMIDRSGNAISID</sequence>
<organism evidence="1 2">
    <name type="scientific">Formimonas warabiya</name>
    <dbReference type="NCBI Taxonomy" id="1761012"/>
    <lineage>
        <taxon>Bacteria</taxon>
        <taxon>Bacillati</taxon>
        <taxon>Bacillota</taxon>
        <taxon>Clostridia</taxon>
        <taxon>Eubacteriales</taxon>
        <taxon>Peptococcaceae</taxon>
        <taxon>Candidatus Formimonas</taxon>
    </lineage>
</organism>
<dbReference type="AlphaFoldDB" id="A0A3G1KUR0"/>
<evidence type="ECO:0000313" key="1">
    <source>
        <dbReference type="EMBL" id="ATW26189.1"/>
    </source>
</evidence>
<protein>
    <submittedName>
        <fullName evidence="1">Uncharacterized protein</fullName>
    </submittedName>
</protein>
<accession>A0A3G1KUR0</accession>